<name>H8GB46_9PSEU</name>
<dbReference type="Pfam" id="PF21725">
    <property type="entry name" value="T7SS_signal"/>
    <property type="match status" value="1"/>
</dbReference>
<feature type="domain" description="Putative T7SS secretion signal" evidence="1">
    <location>
        <begin position="3"/>
        <end position="131"/>
    </location>
</feature>
<organism evidence="2 3">
    <name type="scientific">Saccharomonospora azurea NA-128</name>
    <dbReference type="NCBI Taxonomy" id="882081"/>
    <lineage>
        <taxon>Bacteria</taxon>
        <taxon>Bacillati</taxon>
        <taxon>Actinomycetota</taxon>
        <taxon>Actinomycetes</taxon>
        <taxon>Pseudonocardiales</taxon>
        <taxon>Pseudonocardiaceae</taxon>
        <taxon>Saccharomonospora</taxon>
    </lineage>
</organism>
<evidence type="ECO:0000313" key="2">
    <source>
        <dbReference type="EMBL" id="EHY90669.1"/>
    </source>
</evidence>
<evidence type="ECO:0000313" key="3">
    <source>
        <dbReference type="Proteomes" id="UP000004705"/>
    </source>
</evidence>
<dbReference type="HOGENOM" id="CLU_949584_0_0_11"/>
<gene>
    <name evidence="2" type="ORF">SacazDRAFT_03809</name>
</gene>
<dbReference type="EMBL" id="CM001466">
    <property type="protein sequence ID" value="EHY90669.1"/>
    <property type="molecule type" value="Genomic_DNA"/>
</dbReference>
<keyword evidence="3" id="KW-1185">Reference proteome</keyword>
<dbReference type="SUPFAM" id="SSF140453">
    <property type="entry name" value="EsxAB dimer-like"/>
    <property type="match status" value="1"/>
</dbReference>
<dbReference type="RefSeq" id="WP_005444168.1">
    <property type="nucleotide sequence ID" value="NZ_CM001466.1"/>
</dbReference>
<dbReference type="Gene3D" id="3.40.1000.10">
    <property type="entry name" value="Mog1/PsbP, alpha/beta/alpha sandwich"/>
    <property type="match status" value="1"/>
</dbReference>
<evidence type="ECO:0000259" key="1">
    <source>
        <dbReference type="Pfam" id="PF21725"/>
    </source>
</evidence>
<dbReference type="InterPro" id="IPR049082">
    <property type="entry name" value="T7SS_signal"/>
</dbReference>
<sequence length="293" mass="31230">MAELGQTTNPRELIPGDPEAIINDLRELVKNIEAIGATGDGLGNVDPGEWTGDAATAFRDVFTAEPPKWFQAVDTANQGGQTLADYADTLVWAQGEAQRAIEMYTEAQAASRAAAAQYNEQAQAASQAGMAATIPVPIEFSLPEGWRSVNPDSVDASGLGFVAVHPGTSGAFTANITISGELRESHVPLAEVADEAVERLRAENPSVEVGRREQTGSAENPALTQVVRLRVVSSGKPVQVYQLQVLLGMQDQRDRSRRAVLHVVLSALPAQFAQLIGDFEEFLATIRPEGANS</sequence>
<dbReference type="AlphaFoldDB" id="H8GB46"/>
<dbReference type="InterPro" id="IPR036689">
    <property type="entry name" value="ESAT-6-like_sf"/>
</dbReference>
<proteinExistence type="predicted"/>
<accession>H8GB46</accession>
<dbReference type="Proteomes" id="UP000004705">
    <property type="component" value="Chromosome"/>
</dbReference>
<protein>
    <recommendedName>
        <fullName evidence="1">Putative T7SS secretion signal domain-containing protein</fullName>
    </recommendedName>
</protein>
<reference evidence="2 3" key="1">
    <citation type="journal article" date="2012" name="Stand. Genomic Sci.">
        <title>Genome sequence of the soil bacterium Saccharomonospora azurea type strain (NA-128(T)).</title>
        <authorList>
            <person name="Klenk H.P."/>
            <person name="Held B."/>
            <person name="Lucas S."/>
            <person name="Lapidus A."/>
            <person name="Copeland A."/>
            <person name="Hammon N."/>
            <person name="Pitluck S."/>
            <person name="Goodwin L.A."/>
            <person name="Han C."/>
            <person name="Tapia R."/>
            <person name="Brambilla E.M."/>
            <person name="Potter G."/>
            <person name="Land M."/>
            <person name="Ivanova N."/>
            <person name="Rohde M."/>
            <person name="Goker M."/>
            <person name="Detter J.C."/>
            <person name="Kyrpides N.C."/>
            <person name="Woyke T."/>
        </authorList>
    </citation>
    <scope>NUCLEOTIDE SEQUENCE [LARGE SCALE GENOMIC DNA]</scope>
    <source>
        <strain evidence="2 3">NA-128</strain>
    </source>
</reference>